<protein>
    <submittedName>
        <fullName evidence="2">Uncharacterized protein</fullName>
    </submittedName>
</protein>
<dbReference type="OrthoDB" id="6401834at2"/>
<dbReference type="STRING" id="415747.SAMN03097708_00714"/>
<sequence>MRRVTVLVYALLVPIVSFASETSSDCLARKYGNYALAKEKWQRAVTELIVGVAPEYKEVAEIYLRDQLRAIERAKIAVEFLAREELERLRIGMSLNNWLALDESLRQRVAANEQRYARLLELQKAALRRAPHPDGDGLRQLMRSEIAASDEYRALLKTFSKTVREIEDSQCQKSITNR</sequence>
<feature type="chain" id="PRO_5011774985" evidence="1">
    <location>
        <begin position="20"/>
        <end position="178"/>
    </location>
</feature>
<reference evidence="2 3" key="1">
    <citation type="submission" date="2016-10" db="EMBL/GenBank/DDBJ databases">
        <authorList>
            <person name="de Groot N.N."/>
        </authorList>
    </citation>
    <scope>NUCLEOTIDE SEQUENCE [LARGE SCALE GENOMIC DNA]</scope>
    <source>
        <strain evidence="2 3">HLD2</strain>
    </source>
</reference>
<dbReference type="RefSeq" id="WP_092992687.1">
    <property type="nucleotide sequence ID" value="NZ_FMWD01000002.1"/>
</dbReference>
<dbReference type="Proteomes" id="UP000199648">
    <property type="component" value="Unassembled WGS sequence"/>
</dbReference>
<accession>A0A1G5PRJ9</accession>
<proteinExistence type="predicted"/>
<organism evidence="2 3">
    <name type="scientific">Thiohalomonas denitrificans</name>
    <dbReference type="NCBI Taxonomy" id="415747"/>
    <lineage>
        <taxon>Bacteria</taxon>
        <taxon>Pseudomonadati</taxon>
        <taxon>Pseudomonadota</taxon>
        <taxon>Gammaproteobacteria</taxon>
        <taxon>Thiohalomonadales</taxon>
        <taxon>Thiohalomonadaceae</taxon>
        <taxon>Thiohalomonas</taxon>
    </lineage>
</organism>
<evidence type="ECO:0000313" key="2">
    <source>
        <dbReference type="EMBL" id="SCZ52275.1"/>
    </source>
</evidence>
<dbReference type="EMBL" id="FMWD01000002">
    <property type="protein sequence ID" value="SCZ52275.1"/>
    <property type="molecule type" value="Genomic_DNA"/>
</dbReference>
<feature type="signal peptide" evidence="1">
    <location>
        <begin position="1"/>
        <end position="19"/>
    </location>
</feature>
<dbReference type="AlphaFoldDB" id="A0A1G5PRJ9"/>
<keyword evidence="3" id="KW-1185">Reference proteome</keyword>
<evidence type="ECO:0000256" key="1">
    <source>
        <dbReference type="SAM" id="SignalP"/>
    </source>
</evidence>
<keyword evidence="1" id="KW-0732">Signal</keyword>
<name>A0A1G5PRJ9_9GAMM</name>
<gene>
    <name evidence="2" type="ORF">SAMN03097708_00714</name>
</gene>
<evidence type="ECO:0000313" key="3">
    <source>
        <dbReference type="Proteomes" id="UP000199648"/>
    </source>
</evidence>